<keyword evidence="2" id="KW-1185">Reference proteome</keyword>
<protein>
    <submittedName>
        <fullName evidence="1">Uncharacterized protein</fullName>
    </submittedName>
</protein>
<proteinExistence type="predicted"/>
<name>A0ABS2T0W6_9BACI</name>
<accession>A0ABS2T0W6</accession>
<organism evidence="1 2">
    <name type="scientific">Shouchella xiaoxiensis</name>
    <dbReference type="NCBI Taxonomy" id="766895"/>
    <lineage>
        <taxon>Bacteria</taxon>
        <taxon>Bacillati</taxon>
        <taxon>Bacillota</taxon>
        <taxon>Bacilli</taxon>
        <taxon>Bacillales</taxon>
        <taxon>Bacillaceae</taxon>
        <taxon>Shouchella</taxon>
    </lineage>
</organism>
<dbReference type="Proteomes" id="UP001179280">
    <property type="component" value="Unassembled WGS sequence"/>
</dbReference>
<dbReference type="RefSeq" id="WP_204467908.1">
    <property type="nucleotide sequence ID" value="NZ_JAFBCV010000013.1"/>
</dbReference>
<sequence>MTHNRINTPDKQLIQLNQKLLHFRSEVVKQERLLTEKTKRLLQQDQIIDSLTDRLEELTKQPTIIQQEEHMDSSEPVKEPIGLSFDMHCYFTYSIMAPFEVSDDEPFLIKGNFVIENRGDLSFQEPVICLSFNKPEYANLSGRIERSKNKASQYSVSREGVTESWSFVEEKADQQAKKTGQFWLKSPINEIPPQSTILFPDFEVVIPMKKEQKSISLQLNGFLYGAELTEGKPSLNTIALTLS</sequence>
<evidence type="ECO:0000313" key="2">
    <source>
        <dbReference type="Proteomes" id="UP001179280"/>
    </source>
</evidence>
<reference evidence="1" key="1">
    <citation type="submission" date="2021-01" db="EMBL/GenBank/DDBJ databases">
        <title>Genomic Encyclopedia of Type Strains, Phase IV (KMG-IV): sequencing the most valuable type-strain genomes for metagenomic binning, comparative biology and taxonomic classification.</title>
        <authorList>
            <person name="Goeker M."/>
        </authorList>
    </citation>
    <scope>NUCLEOTIDE SEQUENCE</scope>
    <source>
        <strain evidence="1">DSM 21943</strain>
    </source>
</reference>
<dbReference type="EMBL" id="JAFBCV010000013">
    <property type="protein sequence ID" value="MBM7840354.1"/>
    <property type="molecule type" value="Genomic_DNA"/>
</dbReference>
<gene>
    <name evidence="1" type="ORF">JOC54_003635</name>
</gene>
<evidence type="ECO:0000313" key="1">
    <source>
        <dbReference type="EMBL" id="MBM7840354.1"/>
    </source>
</evidence>
<comment type="caution">
    <text evidence="1">The sequence shown here is derived from an EMBL/GenBank/DDBJ whole genome shotgun (WGS) entry which is preliminary data.</text>
</comment>